<feature type="domain" description="Nitrogenase/oxidoreductase component 1" evidence="1">
    <location>
        <begin position="13"/>
        <end position="384"/>
    </location>
</feature>
<dbReference type="RefSeq" id="WP_317296481.1">
    <property type="nucleotide sequence ID" value="NZ_JABFFQ010000006.1"/>
</dbReference>
<comment type="caution">
    <text evidence="2">The sequence shown here is derived from an EMBL/GenBank/DDBJ whole genome shotgun (WGS) entry which is preliminary data.</text>
</comment>
<dbReference type="EMBL" id="JABFFQ010000006">
    <property type="protein sequence ID" value="MDV4343295.1"/>
    <property type="molecule type" value="Genomic_DNA"/>
</dbReference>
<name>A0ABU3Z3B4_9EURY</name>
<dbReference type="Gene3D" id="3.40.50.1980">
    <property type="entry name" value="Nitrogenase molybdenum iron protein domain"/>
    <property type="match status" value="3"/>
</dbReference>
<evidence type="ECO:0000313" key="2">
    <source>
        <dbReference type="EMBL" id="MDV4343295.1"/>
    </source>
</evidence>
<dbReference type="InterPro" id="IPR049939">
    <property type="entry name" value="NifE-like"/>
</dbReference>
<dbReference type="PANTHER" id="PTHR42956">
    <property type="entry name" value="NITROGENASE IRON-MOLYBDENUM COFACTOR BIOSYNTHESIS PROTEIN NIFE"/>
    <property type="match status" value="1"/>
</dbReference>
<dbReference type="CDD" id="cd00316">
    <property type="entry name" value="Oxidoreductase_nitrogenase"/>
    <property type="match status" value="1"/>
</dbReference>
<sequence>MTARAVKIPRATCKLFGAIKALATIKRCVVLVHGPKGCVYHINYILGMRGDRPSEIYSTCLDEHDVIFGAEEKLREAIEELDTKLHPDLIAVLSCCVSSIIGEDIAAAVNAASTGARVVGIEAGGFEGDFRTGYSETLRRLVEEFIRGPCVVEERSVNLIGLLRGGPDLRELVRILDLAGIRVNAALTADATLEDLKRLGSAALNIVVCEPAGEEAAEALERTCGTPFIVADIPVGHAATVRFLDRITESLGLPPYTGHEPDTDGACREVLAGRRVAIVSGPTRAISMTLFLADLGLAPSLIVVDFDSDTLKRLKDLAGPECEILIEPEQEEIREKLEACRIDLVFGGMLEKPLAASLGIELVDMMHGSQRTLGFAGAEHLIKALERQKPRRGGGCG</sequence>
<dbReference type="Proteomes" id="UP001273768">
    <property type="component" value="Unassembled WGS sequence"/>
</dbReference>
<accession>A0ABU3Z3B4</accession>
<dbReference type="Pfam" id="PF00148">
    <property type="entry name" value="Oxidored_nitro"/>
    <property type="match status" value="1"/>
</dbReference>
<dbReference type="PANTHER" id="PTHR42956:SF1">
    <property type="entry name" value="NITROGENASE IRON-MOLYBDENUM COFACTOR BIOSYNTHESIS PROTEIN NIFE"/>
    <property type="match status" value="1"/>
</dbReference>
<gene>
    <name evidence="2" type="ORF">HL657_08985</name>
</gene>
<dbReference type="InterPro" id="IPR000510">
    <property type="entry name" value="Nase/OxRdtase_comp1"/>
</dbReference>
<keyword evidence="3" id="KW-1185">Reference proteome</keyword>
<evidence type="ECO:0000313" key="3">
    <source>
        <dbReference type="Proteomes" id="UP001273768"/>
    </source>
</evidence>
<evidence type="ECO:0000259" key="1">
    <source>
        <dbReference type="Pfam" id="PF00148"/>
    </source>
</evidence>
<reference evidence="2 3" key="1">
    <citation type="submission" date="2020-05" db="EMBL/GenBank/DDBJ databases">
        <title>Isolation and characterization of methanoarchaea from a cold seep at offshore SW Taiwan.</title>
        <authorList>
            <person name="Chen Y.-W."/>
            <person name="Chen S.-C."/>
            <person name="Lai M.-C."/>
        </authorList>
    </citation>
    <scope>NUCLEOTIDE SEQUENCE [LARGE SCALE GENOMIC DNA]</scope>
    <source>
        <strain evidence="2 3">YWC-01</strain>
    </source>
</reference>
<dbReference type="SUPFAM" id="SSF53807">
    <property type="entry name" value="Helical backbone' metal receptor"/>
    <property type="match status" value="1"/>
</dbReference>
<organism evidence="2 3">
    <name type="scientific">Methanoculleus nereidis</name>
    <dbReference type="NCBI Taxonomy" id="2735141"/>
    <lineage>
        <taxon>Archaea</taxon>
        <taxon>Methanobacteriati</taxon>
        <taxon>Methanobacteriota</taxon>
        <taxon>Stenosarchaea group</taxon>
        <taxon>Methanomicrobia</taxon>
        <taxon>Methanomicrobiales</taxon>
        <taxon>Methanomicrobiaceae</taxon>
        <taxon>Methanoculleus</taxon>
    </lineage>
</organism>
<protein>
    <recommendedName>
        <fullName evidence="1">Nitrogenase/oxidoreductase component 1 domain-containing protein</fullName>
    </recommendedName>
</protein>
<proteinExistence type="predicted"/>